<name>C4IZV4_MAIZE</name>
<reference evidence="1" key="2">
    <citation type="submission" date="2012-06" db="EMBL/GenBank/DDBJ databases">
        <authorList>
            <person name="Yu Y."/>
            <person name="Currie J."/>
            <person name="Lomeli R."/>
            <person name="Angelova A."/>
            <person name="Collura K."/>
            <person name="Wissotski M."/>
            <person name="Campos D."/>
            <person name="Kudrna D."/>
            <person name="Golser W."/>
            <person name="Ashely E."/>
            <person name="Descour A."/>
            <person name="Fernandes J."/>
            <person name="Soderlund C."/>
            <person name="Walbot V."/>
        </authorList>
    </citation>
    <scope>NUCLEOTIDE SEQUENCE</scope>
    <source>
        <strain evidence="1">B73</strain>
    </source>
</reference>
<protein>
    <submittedName>
        <fullName evidence="1">Uncharacterized protein</fullName>
    </submittedName>
</protein>
<sequence>MLAVTRSEHKRRLVRDYQIRDKQRSLVSSGNYSTASSLQELDAQRARFTSHLSRGSCDG</sequence>
<accession>C4IZV4</accession>
<evidence type="ECO:0000313" key="1">
    <source>
        <dbReference type="EMBL" id="ACR34454.1"/>
    </source>
</evidence>
<dbReference type="EMBL" id="BT084101">
    <property type="protein sequence ID" value="ACR34454.1"/>
    <property type="molecule type" value="mRNA"/>
</dbReference>
<proteinExistence type="evidence at transcript level"/>
<reference evidence="1" key="1">
    <citation type="journal article" date="2009" name="PLoS Genet.">
        <title>Sequencing, mapping, and analysis of 27,455 maize full-length cDNAs.</title>
        <authorList>
            <person name="Soderlund C."/>
            <person name="Descour A."/>
            <person name="Kudrna D."/>
            <person name="Bomhoff M."/>
            <person name="Boyd L."/>
            <person name="Currie J."/>
            <person name="Angelova A."/>
            <person name="Collura K."/>
            <person name="Wissotski M."/>
            <person name="Ashley E."/>
            <person name="Morrow D."/>
            <person name="Fernandes J."/>
            <person name="Walbot V."/>
            <person name="Yu Y."/>
        </authorList>
    </citation>
    <scope>NUCLEOTIDE SEQUENCE</scope>
    <source>
        <strain evidence="1">B73</strain>
    </source>
</reference>
<dbReference type="AlphaFoldDB" id="C4IZV4"/>
<organism evidence="1">
    <name type="scientific">Zea mays</name>
    <name type="common">Maize</name>
    <dbReference type="NCBI Taxonomy" id="4577"/>
    <lineage>
        <taxon>Eukaryota</taxon>
        <taxon>Viridiplantae</taxon>
        <taxon>Streptophyta</taxon>
        <taxon>Embryophyta</taxon>
        <taxon>Tracheophyta</taxon>
        <taxon>Spermatophyta</taxon>
        <taxon>Magnoliopsida</taxon>
        <taxon>Liliopsida</taxon>
        <taxon>Poales</taxon>
        <taxon>Poaceae</taxon>
        <taxon>PACMAD clade</taxon>
        <taxon>Panicoideae</taxon>
        <taxon>Andropogonodae</taxon>
        <taxon>Andropogoneae</taxon>
        <taxon>Tripsacinae</taxon>
        <taxon>Zea</taxon>
    </lineage>
</organism>